<dbReference type="FunFam" id="3.30.70.270:FF:000020">
    <property type="entry name" value="Transposon Tf2-6 polyprotein-like Protein"/>
    <property type="match status" value="1"/>
</dbReference>
<keyword evidence="4" id="KW-1185">Reference proteome</keyword>
<dbReference type="InterPro" id="IPR043502">
    <property type="entry name" value="DNA/RNA_pol_sf"/>
</dbReference>
<evidence type="ECO:0000313" key="4">
    <source>
        <dbReference type="Proteomes" id="UP000265520"/>
    </source>
</evidence>
<keyword evidence="1" id="KW-0511">Multifunctional enzyme</keyword>
<comment type="caution">
    <text evidence="3">The sequence shown here is derived from an EMBL/GenBank/DDBJ whole genome shotgun (WGS) entry which is preliminary data.</text>
</comment>
<organism evidence="3 4">
    <name type="scientific">Trifolium medium</name>
    <dbReference type="NCBI Taxonomy" id="97028"/>
    <lineage>
        <taxon>Eukaryota</taxon>
        <taxon>Viridiplantae</taxon>
        <taxon>Streptophyta</taxon>
        <taxon>Embryophyta</taxon>
        <taxon>Tracheophyta</taxon>
        <taxon>Spermatophyta</taxon>
        <taxon>Magnoliopsida</taxon>
        <taxon>eudicotyledons</taxon>
        <taxon>Gunneridae</taxon>
        <taxon>Pentapetalae</taxon>
        <taxon>rosids</taxon>
        <taxon>fabids</taxon>
        <taxon>Fabales</taxon>
        <taxon>Fabaceae</taxon>
        <taxon>Papilionoideae</taxon>
        <taxon>50 kb inversion clade</taxon>
        <taxon>NPAAA clade</taxon>
        <taxon>Hologalegina</taxon>
        <taxon>IRL clade</taxon>
        <taxon>Trifolieae</taxon>
        <taxon>Trifolium</taxon>
    </lineage>
</organism>
<feature type="domain" description="Reverse transcriptase" evidence="2">
    <location>
        <begin position="1"/>
        <end position="82"/>
    </location>
</feature>
<accession>A0A392NJ29</accession>
<dbReference type="InterPro" id="IPR000477">
    <property type="entry name" value="RT_dom"/>
</dbReference>
<dbReference type="PROSITE" id="PS50878">
    <property type="entry name" value="RT_POL"/>
    <property type="match status" value="1"/>
</dbReference>
<dbReference type="Pfam" id="PF00078">
    <property type="entry name" value="RVT_1"/>
    <property type="match status" value="1"/>
</dbReference>
<dbReference type="Proteomes" id="UP000265520">
    <property type="component" value="Unassembled WGS sequence"/>
</dbReference>
<feature type="non-terminal residue" evidence="3">
    <location>
        <position position="262"/>
    </location>
</feature>
<dbReference type="SUPFAM" id="SSF56672">
    <property type="entry name" value="DNA/RNA polymerases"/>
    <property type="match status" value="1"/>
</dbReference>
<evidence type="ECO:0000256" key="1">
    <source>
        <dbReference type="ARBA" id="ARBA00023268"/>
    </source>
</evidence>
<dbReference type="GO" id="GO:0003824">
    <property type="term" value="F:catalytic activity"/>
    <property type="evidence" value="ECO:0007669"/>
    <property type="project" value="UniProtKB-KW"/>
</dbReference>
<dbReference type="InterPro" id="IPR043128">
    <property type="entry name" value="Rev_trsase/Diguanyl_cyclase"/>
</dbReference>
<dbReference type="Gene3D" id="3.30.70.270">
    <property type="match status" value="2"/>
</dbReference>
<dbReference type="AlphaFoldDB" id="A0A392NJ29"/>
<reference evidence="3 4" key="1">
    <citation type="journal article" date="2018" name="Front. Plant Sci.">
        <title>Red Clover (Trifolium pratense) and Zigzag Clover (T. medium) - A Picture of Genomic Similarities and Differences.</title>
        <authorList>
            <person name="Dluhosova J."/>
            <person name="Istvanek J."/>
            <person name="Nedelnik J."/>
            <person name="Repkova J."/>
        </authorList>
    </citation>
    <scope>NUCLEOTIDE SEQUENCE [LARGE SCALE GENOMIC DNA]</scope>
    <source>
        <strain evidence="4">cv. 10/8</strain>
        <tissue evidence="3">Leaf</tissue>
    </source>
</reference>
<dbReference type="InterPro" id="IPR050951">
    <property type="entry name" value="Retrovirus_Pol_polyprotein"/>
</dbReference>
<dbReference type="FunFam" id="3.30.70.270:FF:000003">
    <property type="entry name" value="Transposon Ty3-G Gag-Pol polyprotein"/>
    <property type="match status" value="1"/>
</dbReference>
<name>A0A392NJ29_9FABA</name>
<dbReference type="PANTHER" id="PTHR37984">
    <property type="entry name" value="PROTEIN CBG26694"/>
    <property type="match status" value="1"/>
</dbReference>
<sequence length="262" mass="29253">MPFGLCNAPATFQATMNDVFRPLLRRTVIVFFDDILVYSDSAASHVDHLACVFQLLAEHQFFLKPQKCSFAQHKVDYLGHIVTNGTVAPDPNKIRAIVDWPIPTNVKGLRGFLGLAGYYRKFVRNFASIASPLTALLKKDAFHWVESASTSFDALKQALVTAPVLVLPDFNSVFVVQTDAQGHFFIIQTDHKSLKELLTQVIQTPEQQHYISKLLGYHYEIQYRPGSTNVVADALSRSEGPPSGGIYLLSTPSLVFLDELRK</sequence>
<dbReference type="CDD" id="cd01647">
    <property type="entry name" value="RT_LTR"/>
    <property type="match status" value="1"/>
</dbReference>
<dbReference type="PANTHER" id="PTHR37984:SF5">
    <property type="entry name" value="PROTEIN NYNRIN-LIKE"/>
    <property type="match status" value="1"/>
</dbReference>
<evidence type="ECO:0000313" key="3">
    <source>
        <dbReference type="EMBL" id="MCH99118.1"/>
    </source>
</evidence>
<dbReference type="InterPro" id="IPR041577">
    <property type="entry name" value="RT_RNaseH_2"/>
</dbReference>
<evidence type="ECO:0000259" key="2">
    <source>
        <dbReference type="PROSITE" id="PS50878"/>
    </source>
</evidence>
<protein>
    <submittedName>
        <fullName evidence="3">Putative retroelement</fullName>
    </submittedName>
</protein>
<proteinExistence type="predicted"/>
<dbReference type="EMBL" id="LXQA010039426">
    <property type="protein sequence ID" value="MCH99118.1"/>
    <property type="molecule type" value="Genomic_DNA"/>
</dbReference>
<dbReference type="Pfam" id="PF17919">
    <property type="entry name" value="RT_RNaseH_2"/>
    <property type="match status" value="1"/>
</dbReference>